<evidence type="ECO:0000313" key="2">
    <source>
        <dbReference type="Proteomes" id="UP000185210"/>
    </source>
</evidence>
<name>A0AB38D0Q2_9MYCO</name>
<organism evidence="1 2">
    <name type="scientific">Mycobacteroides abscessus subsp. abscessus</name>
    <dbReference type="NCBI Taxonomy" id="1185650"/>
    <lineage>
        <taxon>Bacteria</taxon>
        <taxon>Bacillati</taxon>
        <taxon>Actinomycetota</taxon>
        <taxon>Actinomycetes</taxon>
        <taxon>Mycobacteriales</taxon>
        <taxon>Mycobacteriaceae</taxon>
        <taxon>Mycobacteroides</taxon>
        <taxon>Mycobacteroides abscessus</taxon>
    </lineage>
</organism>
<proteinExistence type="predicted"/>
<evidence type="ECO:0000313" key="1">
    <source>
        <dbReference type="EMBL" id="SIB19631.1"/>
    </source>
</evidence>
<sequence>MLIIPIMVNSRVIGEVFISREEMFTPDRGSAYVYRWNAEQRAARLLDGTKIPKASASGTLHHRYSDGSWALIAEVMKQVSKVLPR</sequence>
<dbReference type="AlphaFoldDB" id="A0AB38D0Q2"/>
<gene>
    <name evidence="1" type="ORF">SAMEA2070301_03196</name>
</gene>
<dbReference type="Proteomes" id="UP000185210">
    <property type="component" value="Unassembled WGS sequence"/>
</dbReference>
<protein>
    <submittedName>
        <fullName evidence="1">Uncharacterized protein</fullName>
    </submittedName>
</protein>
<comment type="caution">
    <text evidence="1">The sequence shown here is derived from an EMBL/GenBank/DDBJ whole genome shotgun (WGS) entry which is preliminary data.</text>
</comment>
<accession>A0AB38D0Q2</accession>
<reference evidence="1 2" key="1">
    <citation type="submission" date="2016-11" db="EMBL/GenBank/DDBJ databases">
        <authorList>
            <consortium name="Pathogen Informatics"/>
        </authorList>
    </citation>
    <scope>NUCLEOTIDE SEQUENCE [LARGE SCALE GENOMIC DNA]</scope>
    <source>
        <strain evidence="1 2">104</strain>
    </source>
</reference>
<dbReference type="EMBL" id="FSHM01000004">
    <property type="protein sequence ID" value="SIB19631.1"/>
    <property type="molecule type" value="Genomic_DNA"/>
</dbReference>